<dbReference type="Pfam" id="PF04545">
    <property type="entry name" value="Sigma70_r4"/>
    <property type="match status" value="1"/>
</dbReference>
<dbReference type="SUPFAM" id="SSF88659">
    <property type="entry name" value="Sigma3 and sigma4 domains of RNA polymerase sigma factors"/>
    <property type="match status" value="2"/>
</dbReference>
<dbReference type="Pfam" id="PF04539">
    <property type="entry name" value="Sigma70_r3"/>
    <property type="match status" value="1"/>
</dbReference>
<evidence type="ECO:0000256" key="4">
    <source>
        <dbReference type="ARBA" id="ARBA00023163"/>
    </source>
</evidence>
<dbReference type="InterPro" id="IPR000943">
    <property type="entry name" value="RNA_pol_sigma70"/>
</dbReference>
<keyword evidence="1" id="KW-0805">Transcription regulation</keyword>
<evidence type="ECO:0000256" key="1">
    <source>
        <dbReference type="ARBA" id="ARBA00023015"/>
    </source>
</evidence>
<accession>A0A8J3J5J0</accession>
<dbReference type="Proteomes" id="UP000612808">
    <property type="component" value="Unassembled WGS sequence"/>
</dbReference>
<dbReference type="InterPro" id="IPR007627">
    <property type="entry name" value="RNA_pol_sigma70_r2"/>
</dbReference>
<dbReference type="RefSeq" id="WP_239076469.1">
    <property type="nucleotide sequence ID" value="NZ_BAAAZM010000003.1"/>
</dbReference>
<evidence type="ECO:0000256" key="2">
    <source>
        <dbReference type="ARBA" id="ARBA00023082"/>
    </source>
</evidence>
<dbReference type="InterPro" id="IPR007624">
    <property type="entry name" value="RNA_pol_sigma70_r3"/>
</dbReference>
<dbReference type="InterPro" id="IPR013324">
    <property type="entry name" value="RNA_pol_sigma_r3/r4-like"/>
</dbReference>
<organism evidence="6 7">
    <name type="scientific">Actinocatenispora rupis</name>
    <dbReference type="NCBI Taxonomy" id="519421"/>
    <lineage>
        <taxon>Bacteria</taxon>
        <taxon>Bacillati</taxon>
        <taxon>Actinomycetota</taxon>
        <taxon>Actinomycetes</taxon>
        <taxon>Micromonosporales</taxon>
        <taxon>Micromonosporaceae</taxon>
        <taxon>Actinocatenispora</taxon>
    </lineage>
</organism>
<dbReference type="PANTHER" id="PTHR30385:SF4">
    <property type="entry name" value="RNA POLYMERASE SIGMA-E FACTOR"/>
    <property type="match status" value="1"/>
</dbReference>
<proteinExistence type="predicted"/>
<dbReference type="Gene3D" id="1.10.10.10">
    <property type="entry name" value="Winged helix-like DNA-binding domain superfamily/Winged helix DNA-binding domain"/>
    <property type="match status" value="2"/>
</dbReference>
<dbReference type="PANTHER" id="PTHR30385">
    <property type="entry name" value="SIGMA FACTOR F FLAGELLAR"/>
    <property type="match status" value="1"/>
</dbReference>
<keyword evidence="4" id="KW-0804">Transcription</keyword>
<dbReference type="GO" id="GO:0003677">
    <property type="term" value="F:DNA binding"/>
    <property type="evidence" value="ECO:0007669"/>
    <property type="project" value="UniProtKB-KW"/>
</dbReference>
<feature type="domain" description="RNA polymerase sigma-70" evidence="5">
    <location>
        <begin position="79"/>
        <end position="92"/>
    </location>
</feature>
<dbReference type="GO" id="GO:0006352">
    <property type="term" value="P:DNA-templated transcription initiation"/>
    <property type="evidence" value="ECO:0007669"/>
    <property type="project" value="InterPro"/>
</dbReference>
<sequence length="265" mass="29498">MTRPTAAARRPRPTLATIPRPAPAYAEQAPTAELLHRLGRLPHGDGHWSALRAEIVRRHLSLVRALAWRFRDRGEDLDDLVQVGTLGLLHAIDRFDPGRGAEFTTYATPTIVGELKRHLRDRAGTVRVPRRLQERHAAVSRASVHLYQRLGRSPTVHELAVETGTTDEQVLEALESAQAHTTVPLDTTDPGESHDTADALDGVEYRAALRPLLDRLPPRDKRILVLRFFAHRTQSEIAAELGISQVQVSRLLTRTLTTLRAALAE</sequence>
<gene>
    <name evidence="6" type="ORF">Aru02nite_14160</name>
</gene>
<keyword evidence="2" id="KW-0731">Sigma factor</keyword>
<dbReference type="CDD" id="cd06171">
    <property type="entry name" value="Sigma70_r4"/>
    <property type="match status" value="1"/>
</dbReference>
<dbReference type="Gene3D" id="1.20.120.1810">
    <property type="match status" value="1"/>
</dbReference>
<dbReference type="InterPro" id="IPR014284">
    <property type="entry name" value="RNA_pol_sigma-70_dom"/>
</dbReference>
<comment type="caution">
    <text evidence="6">The sequence shown here is derived from an EMBL/GenBank/DDBJ whole genome shotgun (WGS) entry which is preliminary data.</text>
</comment>
<dbReference type="EMBL" id="BOMB01000008">
    <property type="protein sequence ID" value="GID10527.1"/>
    <property type="molecule type" value="Genomic_DNA"/>
</dbReference>
<protein>
    <recommendedName>
        <fullName evidence="5">RNA polymerase sigma-70 domain-containing protein</fullName>
    </recommendedName>
</protein>
<dbReference type="InterPro" id="IPR036388">
    <property type="entry name" value="WH-like_DNA-bd_sf"/>
</dbReference>
<dbReference type="PROSITE" id="PS00715">
    <property type="entry name" value="SIGMA70_1"/>
    <property type="match status" value="1"/>
</dbReference>
<evidence type="ECO:0000256" key="3">
    <source>
        <dbReference type="ARBA" id="ARBA00023125"/>
    </source>
</evidence>
<dbReference type="PRINTS" id="PR00046">
    <property type="entry name" value="SIGMA70FCT"/>
</dbReference>
<keyword evidence="3" id="KW-0238">DNA-binding</keyword>
<dbReference type="NCBIfam" id="TIGR02937">
    <property type="entry name" value="sigma70-ECF"/>
    <property type="match status" value="1"/>
</dbReference>
<evidence type="ECO:0000313" key="7">
    <source>
        <dbReference type="Proteomes" id="UP000612808"/>
    </source>
</evidence>
<dbReference type="InterPro" id="IPR014322">
    <property type="entry name" value="RNA_pol_sigma-B/F/G"/>
</dbReference>
<evidence type="ECO:0000259" key="5">
    <source>
        <dbReference type="PROSITE" id="PS00715"/>
    </source>
</evidence>
<name>A0A8J3J5J0_9ACTN</name>
<dbReference type="GO" id="GO:0016987">
    <property type="term" value="F:sigma factor activity"/>
    <property type="evidence" value="ECO:0007669"/>
    <property type="project" value="UniProtKB-KW"/>
</dbReference>
<evidence type="ECO:0000313" key="6">
    <source>
        <dbReference type="EMBL" id="GID10527.1"/>
    </source>
</evidence>
<dbReference type="Pfam" id="PF04542">
    <property type="entry name" value="Sigma70_r2"/>
    <property type="match status" value="1"/>
</dbReference>
<dbReference type="InterPro" id="IPR013325">
    <property type="entry name" value="RNA_pol_sigma_r2"/>
</dbReference>
<dbReference type="SUPFAM" id="SSF88946">
    <property type="entry name" value="Sigma2 domain of RNA polymerase sigma factors"/>
    <property type="match status" value="1"/>
</dbReference>
<dbReference type="NCBIfam" id="TIGR02980">
    <property type="entry name" value="SigBFG"/>
    <property type="match status" value="1"/>
</dbReference>
<reference evidence="6" key="1">
    <citation type="submission" date="2021-01" db="EMBL/GenBank/DDBJ databases">
        <title>Whole genome shotgun sequence of Actinocatenispora rupis NBRC 107355.</title>
        <authorList>
            <person name="Komaki H."/>
            <person name="Tamura T."/>
        </authorList>
    </citation>
    <scope>NUCLEOTIDE SEQUENCE</scope>
    <source>
        <strain evidence="6">NBRC 107355</strain>
    </source>
</reference>
<dbReference type="AlphaFoldDB" id="A0A8J3J5J0"/>
<dbReference type="InterPro" id="IPR007630">
    <property type="entry name" value="RNA_pol_sigma70_r4"/>
</dbReference>
<keyword evidence="7" id="KW-1185">Reference proteome</keyword>